<reference evidence="2" key="1">
    <citation type="submission" date="2020-09" db="EMBL/GenBank/DDBJ databases">
        <title>Genome-Enabled Discovery of Anthraquinone Biosynthesis in Senna tora.</title>
        <authorList>
            <person name="Kang S.-H."/>
            <person name="Pandey R.P."/>
            <person name="Lee C.-M."/>
            <person name="Sim J.-S."/>
            <person name="Jeong J.-T."/>
            <person name="Choi B.-S."/>
            <person name="Jung M."/>
            <person name="Ginzburg D."/>
            <person name="Zhao K."/>
            <person name="Won S.Y."/>
            <person name="Oh T.-J."/>
            <person name="Yu Y."/>
            <person name="Kim N.-H."/>
            <person name="Lee O.R."/>
            <person name="Lee T.-H."/>
            <person name="Bashyal P."/>
            <person name="Kim T.-S."/>
            <person name="Lee W.-H."/>
            <person name="Kawkins C."/>
            <person name="Kim C.-K."/>
            <person name="Kim J.S."/>
            <person name="Ahn B.O."/>
            <person name="Rhee S.Y."/>
            <person name="Sohng J.K."/>
        </authorList>
    </citation>
    <scope>NUCLEOTIDE SEQUENCE</scope>
    <source>
        <tissue evidence="2">Leaf</tissue>
    </source>
</reference>
<sequence length="109" mass="11868">MDESSTAGTTQLISSDFTKTLGSGGRRFGFSLVQSDIEACHRTEPTTPIRRRRESTTTSDADNRLLHQGLNISCDAEISADVATIEGLNPTNLISTTAKEVTKVRQNLR</sequence>
<feature type="compositionally biased region" description="Polar residues" evidence="1">
    <location>
        <begin position="1"/>
        <end position="21"/>
    </location>
</feature>
<dbReference type="AlphaFoldDB" id="A0A834X131"/>
<evidence type="ECO:0000313" key="2">
    <source>
        <dbReference type="EMBL" id="KAF7835603.1"/>
    </source>
</evidence>
<evidence type="ECO:0000313" key="3">
    <source>
        <dbReference type="Proteomes" id="UP000634136"/>
    </source>
</evidence>
<proteinExistence type="predicted"/>
<gene>
    <name evidence="2" type="ORF">G2W53_010462</name>
</gene>
<organism evidence="2 3">
    <name type="scientific">Senna tora</name>
    <dbReference type="NCBI Taxonomy" id="362788"/>
    <lineage>
        <taxon>Eukaryota</taxon>
        <taxon>Viridiplantae</taxon>
        <taxon>Streptophyta</taxon>
        <taxon>Embryophyta</taxon>
        <taxon>Tracheophyta</taxon>
        <taxon>Spermatophyta</taxon>
        <taxon>Magnoliopsida</taxon>
        <taxon>eudicotyledons</taxon>
        <taxon>Gunneridae</taxon>
        <taxon>Pentapetalae</taxon>
        <taxon>rosids</taxon>
        <taxon>fabids</taxon>
        <taxon>Fabales</taxon>
        <taxon>Fabaceae</taxon>
        <taxon>Caesalpinioideae</taxon>
        <taxon>Cassia clade</taxon>
        <taxon>Senna</taxon>
    </lineage>
</organism>
<comment type="caution">
    <text evidence="2">The sequence shown here is derived from an EMBL/GenBank/DDBJ whole genome shotgun (WGS) entry which is preliminary data.</text>
</comment>
<protein>
    <submittedName>
        <fullName evidence="2">Uncharacterized protein</fullName>
    </submittedName>
</protein>
<dbReference type="Proteomes" id="UP000634136">
    <property type="component" value="Unassembled WGS sequence"/>
</dbReference>
<name>A0A834X131_9FABA</name>
<evidence type="ECO:0000256" key="1">
    <source>
        <dbReference type="SAM" id="MobiDB-lite"/>
    </source>
</evidence>
<feature type="region of interest" description="Disordered" evidence="1">
    <location>
        <begin position="1"/>
        <end position="24"/>
    </location>
</feature>
<accession>A0A834X131</accession>
<dbReference type="EMBL" id="JAAIUW010000004">
    <property type="protein sequence ID" value="KAF7835603.1"/>
    <property type="molecule type" value="Genomic_DNA"/>
</dbReference>
<keyword evidence="3" id="KW-1185">Reference proteome</keyword>
<feature type="region of interest" description="Disordered" evidence="1">
    <location>
        <begin position="41"/>
        <end position="62"/>
    </location>
</feature>